<protein>
    <submittedName>
        <fullName evidence="1">Phage tail tube protein 3</fullName>
    </submittedName>
</protein>
<dbReference type="Pfam" id="PF08813">
    <property type="entry name" value="Phage_tail_3"/>
    <property type="match status" value="1"/>
</dbReference>
<sequence>MAYFFPEGSSQQFANTFAAAKNITALTNANPAVATSVAHGYTTGDEILLTSGWEDATQSVYKITVLTADTFSILGLDTTNTSFYPAGTGTGTAQKISGWTAIPQVLSISASGGDARFTDVSPLNKRNSIKIPTGFNATAITLSLAHDAANANYITMLGISRNLSTVAFKQVISGGAVTYGYGYMSVSEMPKLNNNQVNTVDCAVTILGRSISY</sequence>
<gene>
    <name evidence="1" type="ORF">UFOVP814_18</name>
</gene>
<dbReference type="EMBL" id="LR796746">
    <property type="protein sequence ID" value="CAB4163326.1"/>
    <property type="molecule type" value="Genomic_DNA"/>
</dbReference>
<accession>A0A6J5P061</accession>
<reference evidence="1" key="1">
    <citation type="submission" date="2020-04" db="EMBL/GenBank/DDBJ databases">
        <authorList>
            <person name="Chiriac C."/>
            <person name="Salcher M."/>
            <person name="Ghai R."/>
            <person name="Kavagutti S V."/>
        </authorList>
    </citation>
    <scope>NUCLEOTIDE SEQUENCE</scope>
</reference>
<name>A0A6J5P061_9CAUD</name>
<organism evidence="1">
    <name type="scientific">uncultured Caudovirales phage</name>
    <dbReference type="NCBI Taxonomy" id="2100421"/>
    <lineage>
        <taxon>Viruses</taxon>
        <taxon>Duplodnaviria</taxon>
        <taxon>Heunggongvirae</taxon>
        <taxon>Uroviricota</taxon>
        <taxon>Caudoviricetes</taxon>
        <taxon>Peduoviridae</taxon>
        <taxon>Maltschvirus</taxon>
        <taxon>Maltschvirus maltsch</taxon>
    </lineage>
</organism>
<dbReference type="InterPro" id="IPR014918">
    <property type="entry name" value="Phage_tail_3"/>
</dbReference>
<evidence type="ECO:0000313" key="1">
    <source>
        <dbReference type="EMBL" id="CAB4163326.1"/>
    </source>
</evidence>
<proteinExistence type="predicted"/>
<dbReference type="Gene3D" id="2.40.30.20">
    <property type="match status" value="1"/>
</dbReference>
<dbReference type="InterPro" id="IPR023366">
    <property type="entry name" value="ATP_synth_asu-like_sf"/>
</dbReference>